<sequence length="311" mass="33111">MRPLPTSLFVSPRMLGIVMVLIGSTLWGVSGTASQQLFQHDGFSAAWLVDVRMGLSGIVLLVSVVFTQGTPKLWAVWKRPRDAFHLIAFSLAGLLMVQYSYLASIHDGNAAMATFLQYLGPAVILLYVTLKARRLPTQIEGVALVFALVGTFLLVTNGAWGKVVVPPAAVIWGLISAITLAIYTVSPYSLIRRYGSAPIIGWGMLIGSIGCSMVAPPWQTGHSRFSTGSLILIGFVVVFGTLLAFYLYLSSTNYITPSETSLIACMEPLSAAAASVIWLHTHLGVATVAGGVCILITVILLGVKSNTPSGN</sequence>
<dbReference type="InterPro" id="IPR000620">
    <property type="entry name" value="EamA_dom"/>
</dbReference>
<evidence type="ECO:0000256" key="4">
    <source>
        <dbReference type="ARBA" id="ARBA00022692"/>
    </source>
</evidence>
<evidence type="ECO:0000256" key="2">
    <source>
        <dbReference type="ARBA" id="ARBA00007362"/>
    </source>
</evidence>
<evidence type="ECO:0000256" key="5">
    <source>
        <dbReference type="ARBA" id="ARBA00022989"/>
    </source>
</evidence>
<evidence type="ECO:0000313" key="10">
    <source>
        <dbReference type="Proteomes" id="UP000050482"/>
    </source>
</evidence>
<comment type="caution">
    <text evidence="9">The sequence shown here is derived from an EMBL/GenBank/DDBJ whole genome shotgun (WGS) entry which is preliminary data.</text>
</comment>
<evidence type="ECO:0000256" key="1">
    <source>
        <dbReference type="ARBA" id="ARBA00004651"/>
    </source>
</evidence>
<protein>
    <recommendedName>
        <fullName evidence="8">EamA domain-containing protein</fullName>
    </recommendedName>
</protein>
<feature type="transmembrane region" description="Helical" evidence="7">
    <location>
        <begin position="142"/>
        <end position="160"/>
    </location>
</feature>
<feature type="transmembrane region" description="Helical" evidence="7">
    <location>
        <begin position="285"/>
        <end position="303"/>
    </location>
</feature>
<feature type="transmembrane region" description="Helical" evidence="7">
    <location>
        <begin position="86"/>
        <end position="104"/>
    </location>
</feature>
<keyword evidence="10" id="KW-1185">Reference proteome</keyword>
<proteinExistence type="inferred from homology"/>
<dbReference type="PANTHER" id="PTHR42920:SF5">
    <property type="entry name" value="EAMA DOMAIN-CONTAINING PROTEIN"/>
    <property type="match status" value="1"/>
</dbReference>
<dbReference type="STRING" id="471514.AN477_16630"/>
<keyword evidence="3" id="KW-1003">Cell membrane</keyword>
<name>A0A0P9GPP8_9BACL</name>
<comment type="subcellular location">
    <subcellularLocation>
        <location evidence="1">Cell membrane</location>
        <topology evidence="1">Multi-pass membrane protein</topology>
    </subcellularLocation>
</comment>
<dbReference type="PATRIC" id="fig|471514.4.peg.1178"/>
<feature type="domain" description="EamA" evidence="8">
    <location>
        <begin position="15"/>
        <end position="155"/>
    </location>
</feature>
<evidence type="ECO:0000313" key="9">
    <source>
        <dbReference type="EMBL" id="KPV42655.1"/>
    </source>
</evidence>
<comment type="similarity">
    <text evidence="2">Belongs to the EamA transporter family.</text>
</comment>
<evidence type="ECO:0000256" key="3">
    <source>
        <dbReference type="ARBA" id="ARBA00022475"/>
    </source>
</evidence>
<evidence type="ECO:0000256" key="7">
    <source>
        <dbReference type="SAM" id="Phobius"/>
    </source>
</evidence>
<feature type="transmembrane region" description="Helical" evidence="7">
    <location>
        <begin position="197"/>
        <end position="218"/>
    </location>
</feature>
<dbReference type="AlphaFoldDB" id="A0A0P9GPP8"/>
<keyword evidence="4 7" id="KW-0812">Transmembrane</keyword>
<reference evidence="9 10" key="1">
    <citation type="submission" date="2015-09" db="EMBL/GenBank/DDBJ databases">
        <title>Draft genome sequence of Alicyclobacillus ferrooxydans DSM 22381.</title>
        <authorList>
            <person name="Hemp J."/>
        </authorList>
    </citation>
    <scope>NUCLEOTIDE SEQUENCE [LARGE SCALE GENOMIC DNA]</scope>
    <source>
        <strain evidence="9 10">TC-34</strain>
    </source>
</reference>
<evidence type="ECO:0000259" key="8">
    <source>
        <dbReference type="Pfam" id="PF00892"/>
    </source>
</evidence>
<feature type="transmembrane region" description="Helical" evidence="7">
    <location>
        <begin position="110"/>
        <end position="130"/>
    </location>
</feature>
<dbReference type="Proteomes" id="UP000050482">
    <property type="component" value="Unassembled WGS sequence"/>
</dbReference>
<keyword evidence="5 7" id="KW-1133">Transmembrane helix</keyword>
<feature type="transmembrane region" description="Helical" evidence="7">
    <location>
        <begin position="166"/>
        <end position="185"/>
    </location>
</feature>
<dbReference type="OrthoDB" id="9810818at2"/>
<feature type="transmembrane region" description="Helical" evidence="7">
    <location>
        <begin position="44"/>
        <end position="66"/>
    </location>
</feature>
<accession>A0A0P9GPP8</accession>
<dbReference type="PANTHER" id="PTHR42920">
    <property type="entry name" value="OS03G0707200 PROTEIN-RELATED"/>
    <property type="match status" value="1"/>
</dbReference>
<dbReference type="InterPro" id="IPR037185">
    <property type="entry name" value="EmrE-like"/>
</dbReference>
<keyword evidence="6 7" id="KW-0472">Membrane</keyword>
<dbReference type="EMBL" id="LJCO01000072">
    <property type="protein sequence ID" value="KPV42655.1"/>
    <property type="molecule type" value="Genomic_DNA"/>
</dbReference>
<dbReference type="SUPFAM" id="SSF103481">
    <property type="entry name" value="Multidrug resistance efflux transporter EmrE"/>
    <property type="match status" value="2"/>
</dbReference>
<dbReference type="Pfam" id="PF00892">
    <property type="entry name" value="EamA"/>
    <property type="match status" value="2"/>
</dbReference>
<dbReference type="GO" id="GO:0005886">
    <property type="term" value="C:plasma membrane"/>
    <property type="evidence" value="ECO:0007669"/>
    <property type="project" value="UniProtKB-SubCell"/>
</dbReference>
<gene>
    <name evidence="9" type="ORF">AN477_16630</name>
</gene>
<evidence type="ECO:0000256" key="6">
    <source>
        <dbReference type="ARBA" id="ARBA00023136"/>
    </source>
</evidence>
<feature type="transmembrane region" description="Helical" evidence="7">
    <location>
        <begin position="230"/>
        <end position="249"/>
    </location>
</feature>
<feature type="domain" description="EamA" evidence="8">
    <location>
        <begin position="169"/>
        <end position="301"/>
    </location>
</feature>
<dbReference type="InterPro" id="IPR051258">
    <property type="entry name" value="Diverse_Substrate_Transporter"/>
</dbReference>
<organism evidence="9 10">
    <name type="scientific">Alicyclobacillus ferrooxydans</name>
    <dbReference type="NCBI Taxonomy" id="471514"/>
    <lineage>
        <taxon>Bacteria</taxon>
        <taxon>Bacillati</taxon>
        <taxon>Bacillota</taxon>
        <taxon>Bacilli</taxon>
        <taxon>Bacillales</taxon>
        <taxon>Alicyclobacillaceae</taxon>
        <taxon>Alicyclobacillus</taxon>
    </lineage>
</organism>